<evidence type="ECO:0000313" key="4">
    <source>
        <dbReference type="Proteomes" id="UP000581769"/>
    </source>
</evidence>
<organism evidence="3 4">
    <name type="scientific">Amycolatopsis jiangsuensis</name>
    <dbReference type="NCBI Taxonomy" id="1181879"/>
    <lineage>
        <taxon>Bacteria</taxon>
        <taxon>Bacillati</taxon>
        <taxon>Actinomycetota</taxon>
        <taxon>Actinomycetes</taxon>
        <taxon>Pseudonocardiales</taxon>
        <taxon>Pseudonocardiaceae</taxon>
        <taxon>Amycolatopsis</taxon>
    </lineage>
</organism>
<evidence type="ECO:0000313" key="3">
    <source>
        <dbReference type="EMBL" id="MBB4684188.1"/>
    </source>
</evidence>
<dbReference type="RefSeq" id="WP_184779095.1">
    <property type="nucleotide sequence ID" value="NZ_JACHMG010000001.1"/>
</dbReference>
<evidence type="ECO:0008006" key="5">
    <source>
        <dbReference type="Google" id="ProtNLM"/>
    </source>
</evidence>
<keyword evidence="2" id="KW-0472">Membrane</keyword>
<evidence type="ECO:0000256" key="1">
    <source>
        <dbReference type="SAM" id="MobiDB-lite"/>
    </source>
</evidence>
<keyword evidence="2" id="KW-1133">Transmembrane helix</keyword>
<dbReference type="AlphaFoldDB" id="A0A840ISR8"/>
<name>A0A840ISR8_9PSEU</name>
<feature type="region of interest" description="Disordered" evidence="1">
    <location>
        <begin position="83"/>
        <end position="103"/>
    </location>
</feature>
<dbReference type="Proteomes" id="UP000581769">
    <property type="component" value="Unassembled WGS sequence"/>
</dbReference>
<dbReference type="EMBL" id="JACHMG010000001">
    <property type="protein sequence ID" value="MBB4684188.1"/>
    <property type="molecule type" value="Genomic_DNA"/>
</dbReference>
<evidence type="ECO:0000256" key="2">
    <source>
        <dbReference type="SAM" id="Phobius"/>
    </source>
</evidence>
<comment type="caution">
    <text evidence="3">The sequence shown here is derived from an EMBL/GenBank/DDBJ whole genome shotgun (WGS) entry which is preliminary data.</text>
</comment>
<gene>
    <name evidence="3" type="ORF">BJY18_001673</name>
</gene>
<keyword evidence="4" id="KW-1185">Reference proteome</keyword>
<sequence>MPNEHDVLRELEDDLPPSLTGHTFAARARVERIRWRTVLLLADFTAVVAFATGVLAGSGGLGFAGFLATCALAFVHALRLRWSPPAPGGRPDRNGDPHPRPPA</sequence>
<keyword evidence="2" id="KW-0812">Transmembrane</keyword>
<feature type="transmembrane region" description="Helical" evidence="2">
    <location>
        <begin position="37"/>
        <end position="55"/>
    </location>
</feature>
<reference evidence="3 4" key="1">
    <citation type="submission" date="2020-08" db="EMBL/GenBank/DDBJ databases">
        <title>Sequencing the genomes of 1000 actinobacteria strains.</title>
        <authorList>
            <person name="Klenk H.-P."/>
        </authorList>
    </citation>
    <scope>NUCLEOTIDE SEQUENCE [LARGE SCALE GENOMIC DNA]</scope>
    <source>
        <strain evidence="3 4">DSM 45859</strain>
    </source>
</reference>
<feature type="transmembrane region" description="Helical" evidence="2">
    <location>
        <begin position="61"/>
        <end position="80"/>
    </location>
</feature>
<proteinExistence type="predicted"/>
<protein>
    <recommendedName>
        <fullName evidence="5">DUF3040 domain-containing protein</fullName>
    </recommendedName>
</protein>
<accession>A0A840ISR8</accession>
<feature type="compositionally biased region" description="Basic and acidic residues" evidence="1">
    <location>
        <begin position="90"/>
        <end position="103"/>
    </location>
</feature>